<dbReference type="EMBL" id="NPEU01000073">
    <property type="protein sequence ID" value="RAI39525.1"/>
    <property type="molecule type" value="Genomic_DNA"/>
</dbReference>
<dbReference type="Proteomes" id="UP000248863">
    <property type="component" value="Unassembled WGS sequence"/>
</dbReference>
<evidence type="ECO:0000313" key="3">
    <source>
        <dbReference type="Proteomes" id="UP000248863"/>
    </source>
</evidence>
<gene>
    <name evidence="2" type="ORF">CH338_09125</name>
</gene>
<dbReference type="Pfam" id="PF04233">
    <property type="entry name" value="Phage_Mu_F"/>
    <property type="match status" value="1"/>
</dbReference>
<dbReference type="InterPro" id="IPR006528">
    <property type="entry name" value="Phage_head_morphogenesis_dom"/>
</dbReference>
<name>A0A327KQB6_9BRAD</name>
<dbReference type="AlphaFoldDB" id="A0A327KQB6"/>
<accession>A0A327KQB6</accession>
<dbReference type="RefSeq" id="WP_111356790.1">
    <property type="nucleotide sequence ID" value="NZ_NHSK01000051.1"/>
</dbReference>
<comment type="caution">
    <text evidence="2">The sequence shown here is derived from an EMBL/GenBank/DDBJ whole genome shotgun (WGS) entry which is preliminary data.</text>
</comment>
<dbReference type="OrthoDB" id="9813502at2"/>
<evidence type="ECO:0000313" key="2">
    <source>
        <dbReference type="EMBL" id="RAI39525.1"/>
    </source>
</evidence>
<keyword evidence="3" id="KW-1185">Reference proteome</keyword>
<reference evidence="2 3" key="1">
    <citation type="submission" date="2017-07" db="EMBL/GenBank/DDBJ databases">
        <title>Draft Genome Sequences of Select Purple Nonsulfur Bacteria.</title>
        <authorList>
            <person name="Lasarre B."/>
            <person name="Mckinlay J.B."/>
        </authorList>
    </citation>
    <scope>NUCLEOTIDE SEQUENCE [LARGE SCALE GENOMIC DNA]</scope>
    <source>
        <strain evidence="2 3">DSM 11907</strain>
    </source>
</reference>
<evidence type="ECO:0000259" key="1">
    <source>
        <dbReference type="Pfam" id="PF04233"/>
    </source>
</evidence>
<sequence>MRPTRRQLLHLVAALAATVKRGMDAPPEVLQYFRAKDLRPGFSYQDVWGQEHAHAMTVAGVTETRVLSEFQAAIDTAIAKGTGFEKFRADMQTRLTPLGWWGPRELVDPEGRWKPKVVNFAAPARLQITFWSNMRAARAAGQWNRIQRTKRALPYLLYVRSASERKRPEHLRLVGTILLVDHPFWSTHFPPNGWSCKCSVRQLDQADRDDYLSRPKSDAEDAISYSDEAPDLGTRTFTNRRTGEVTEVPVGIDPGWDTNPGLSRARTLVRQLTDQLDTAGPERASRTIAKLWDDGADGRAIWPKAIAKMDERVHVPVAASERAAVEMEAQSPIVVVSSDTLARKVEKHTQVDVATFGRIQEMLDAGEWLAEGDTGTRVVLAEIDGLSYVVVLRRSVARYLRVQTLYRADRDRQERLRRRAAERAASREEE</sequence>
<feature type="domain" description="Phage head morphogenesis" evidence="1">
    <location>
        <begin position="70"/>
        <end position="200"/>
    </location>
</feature>
<proteinExistence type="predicted"/>
<protein>
    <recommendedName>
        <fullName evidence="1">Phage head morphogenesis domain-containing protein</fullName>
    </recommendedName>
</protein>
<organism evidence="2 3">
    <name type="scientific">Rhodoplanes elegans</name>
    <dbReference type="NCBI Taxonomy" id="29408"/>
    <lineage>
        <taxon>Bacteria</taxon>
        <taxon>Pseudomonadati</taxon>
        <taxon>Pseudomonadota</taxon>
        <taxon>Alphaproteobacteria</taxon>
        <taxon>Hyphomicrobiales</taxon>
        <taxon>Nitrobacteraceae</taxon>
        <taxon>Rhodoplanes</taxon>
    </lineage>
</organism>